<dbReference type="Pfam" id="PF21686">
    <property type="entry name" value="LigD_Prim-Pol"/>
    <property type="match status" value="1"/>
</dbReference>
<protein>
    <recommendedName>
        <fullName evidence="2">DNA ligase D polymerase domain-containing protein</fullName>
    </recommendedName>
</protein>
<dbReference type="InterPro" id="IPR014145">
    <property type="entry name" value="LigD_pol_dom"/>
</dbReference>
<dbReference type="PANTHER" id="PTHR42705">
    <property type="entry name" value="BIFUNCTIONAL NON-HOMOLOGOUS END JOINING PROTEIN LIGD"/>
    <property type="match status" value="1"/>
</dbReference>
<proteinExistence type="predicted"/>
<dbReference type="PANTHER" id="PTHR42705:SF2">
    <property type="entry name" value="BIFUNCTIONAL NON-HOMOLOGOUS END JOINING PROTEIN LIGD"/>
    <property type="match status" value="1"/>
</dbReference>
<comment type="caution">
    <text evidence="3">The sequence shown here is derived from an EMBL/GenBank/DDBJ whole genome shotgun (WGS) entry which is preliminary data.</text>
</comment>
<feature type="domain" description="DNA ligase D polymerase" evidence="2">
    <location>
        <begin position="200"/>
        <end position="456"/>
    </location>
</feature>
<dbReference type="RefSeq" id="WP_254162668.1">
    <property type="nucleotide sequence ID" value="NZ_JAHESF010000007.1"/>
</dbReference>
<evidence type="ECO:0000259" key="2">
    <source>
        <dbReference type="Pfam" id="PF21686"/>
    </source>
</evidence>
<evidence type="ECO:0000256" key="1">
    <source>
        <dbReference type="SAM" id="MobiDB-lite"/>
    </source>
</evidence>
<dbReference type="AlphaFoldDB" id="A0AAP2GMH9"/>
<reference evidence="3 4" key="1">
    <citation type="submission" date="2021-05" db="EMBL/GenBank/DDBJ databases">
        <title>A Polyphasic approach of four new species of the genus Ohtaekwangia: Ohtaekwangia histidinii sp. nov., Ohtaekwangia cretensis sp. nov., Ohtaekwangia indiensis sp. nov., Ohtaekwangia reichenbachii sp. nov. from diverse environment.</title>
        <authorList>
            <person name="Octaviana S."/>
        </authorList>
    </citation>
    <scope>NUCLEOTIDE SEQUENCE [LARGE SCALE GENOMIC DNA]</scope>
    <source>
        <strain evidence="3 4">PWU4</strain>
    </source>
</reference>
<gene>
    <name evidence="3" type="ORF">KK083_09020</name>
</gene>
<organism evidence="3 4">
    <name type="scientific">Chryseosolibacter histidini</name>
    <dbReference type="NCBI Taxonomy" id="2782349"/>
    <lineage>
        <taxon>Bacteria</taxon>
        <taxon>Pseudomonadati</taxon>
        <taxon>Bacteroidota</taxon>
        <taxon>Cytophagia</taxon>
        <taxon>Cytophagales</taxon>
        <taxon>Chryseotaleaceae</taxon>
        <taxon>Chryseosolibacter</taxon>
    </lineage>
</organism>
<sequence length="497" mass="55614">MDALCHAMLIRKNTKAYKTIVAIVTDCQNRADRERLIRLYITKAGHSINDRISVEGIQGEAGLFYEMNYQAVLNNLKSSNHQLHQSDEIAGLYFFHSTPNKAWDETPFEFDEAVRDEFASLPELPLVRKKEKAQKFVLPAPKIKSESKAEPKTAKKEATKKTDKAPVVQREDSKQPNYKLRHNIHFTGLDKIVFRQPHLTRKDVLDYYNKIAEHLLPYLKDRPQLIRLQGDSAGNPGYADAEGLAQDGKLELPDWLQTATVTEGRTLKHPLLCNDKEHLLFYAGIGCVGFNPHHARAKSPDSPDYLVIVIDSPEASFSKAIDVALTAREILTGLQLPSLVKTDGMSGLHLYVPLDAKSDFEAARNAGEYICRLIRLKIPDLVTVSGFDAYSYGKVSLDYQVNEAGKSVIAPYSLVPGTAATVATPLLWEEVKEGLRAEDHNHTTIFQRLKEEGDPFAALSKKKVNAADLFERLEGNYGFLLTPHPDLLLGGEGRMQK</sequence>
<dbReference type="InterPro" id="IPR052171">
    <property type="entry name" value="NHEJ_LigD"/>
</dbReference>
<evidence type="ECO:0000313" key="4">
    <source>
        <dbReference type="Proteomes" id="UP001319200"/>
    </source>
</evidence>
<feature type="region of interest" description="Disordered" evidence="1">
    <location>
        <begin position="142"/>
        <end position="174"/>
    </location>
</feature>
<evidence type="ECO:0000313" key="3">
    <source>
        <dbReference type="EMBL" id="MBT1697013.1"/>
    </source>
</evidence>
<dbReference type="EMBL" id="JAHESF010000007">
    <property type="protein sequence ID" value="MBT1697013.1"/>
    <property type="molecule type" value="Genomic_DNA"/>
</dbReference>
<keyword evidence="4" id="KW-1185">Reference proteome</keyword>
<dbReference type="Gene3D" id="3.90.920.10">
    <property type="entry name" value="DNA primase, PRIM domain"/>
    <property type="match status" value="1"/>
</dbReference>
<dbReference type="Proteomes" id="UP001319200">
    <property type="component" value="Unassembled WGS sequence"/>
</dbReference>
<feature type="compositionally biased region" description="Basic and acidic residues" evidence="1">
    <location>
        <begin position="143"/>
        <end position="174"/>
    </location>
</feature>
<name>A0AAP2GMH9_9BACT</name>
<accession>A0AAP2GMH9</accession>